<proteinExistence type="predicted"/>
<dbReference type="Gene3D" id="3.80.10.10">
    <property type="entry name" value="Ribonuclease Inhibitor"/>
    <property type="match status" value="1"/>
</dbReference>
<dbReference type="GO" id="GO:0005737">
    <property type="term" value="C:cytoplasm"/>
    <property type="evidence" value="ECO:0007669"/>
    <property type="project" value="TreeGrafter"/>
</dbReference>
<dbReference type="SMART" id="SM00369">
    <property type="entry name" value="LRR_TYP"/>
    <property type="match status" value="3"/>
</dbReference>
<dbReference type="Pfam" id="PF13855">
    <property type="entry name" value="LRR_8"/>
    <property type="match status" value="1"/>
</dbReference>
<dbReference type="Proteomes" id="UP000012149">
    <property type="component" value="Unassembled WGS sequence"/>
</dbReference>
<keyword evidence="2" id="KW-0677">Repeat</keyword>
<sequence length="103" mass="12037">MQHLQKLYLSSNKITILPKEIGKLQKLEYLYLEVNKLTTLPQEIGQLRNLKVLYLDHNNLANIPKEIGNPQKSTNVRFKQQQAHNSSQRNRKLAKLTNVIFRS</sequence>
<comment type="caution">
    <text evidence="3">The sequence shown here is derived from an EMBL/GenBank/DDBJ whole genome shotgun (WGS) entry which is preliminary data.</text>
</comment>
<evidence type="ECO:0000256" key="1">
    <source>
        <dbReference type="ARBA" id="ARBA00022614"/>
    </source>
</evidence>
<evidence type="ECO:0000313" key="4">
    <source>
        <dbReference type="Proteomes" id="UP000012149"/>
    </source>
</evidence>
<dbReference type="AlphaFoldDB" id="M6VS41"/>
<dbReference type="InterPro" id="IPR003591">
    <property type="entry name" value="Leu-rich_rpt_typical-subtyp"/>
</dbReference>
<dbReference type="InterPro" id="IPR032675">
    <property type="entry name" value="LRR_dom_sf"/>
</dbReference>
<evidence type="ECO:0000313" key="3">
    <source>
        <dbReference type="EMBL" id="EMO57906.1"/>
    </source>
</evidence>
<dbReference type="InterPro" id="IPR050216">
    <property type="entry name" value="LRR_domain-containing"/>
</dbReference>
<evidence type="ECO:0000256" key="2">
    <source>
        <dbReference type="ARBA" id="ARBA00022737"/>
    </source>
</evidence>
<protein>
    <submittedName>
        <fullName evidence="3">Leucine rich repeat protein</fullName>
    </submittedName>
</protein>
<keyword evidence="1" id="KW-0433">Leucine-rich repeat</keyword>
<gene>
    <name evidence="3" type="ORF">LEP1GSC161_0539</name>
</gene>
<accession>M6VS41</accession>
<dbReference type="PANTHER" id="PTHR48051">
    <property type="match status" value="1"/>
</dbReference>
<dbReference type="PANTHER" id="PTHR48051:SF39">
    <property type="entry name" value="P53-INDUCED DEATH DOMAIN PROTEIN 1"/>
    <property type="match status" value="1"/>
</dbReference>
<dbReference type="EMBL" id="AKWE02000103">
    <property type="protein sequence ID" value="EMO57906.1"/>
    <property type="molecule type" value="Genomic_DNA"/>
</dbReference>
<dbReference type="InterPro" id="IPR001611">
    <property type="entry name" value="Leu-rich_rpt"/>
</dbReference>
<organism evidence="3 4">
    <name type="scientific">Leptospira santarosai str. CBC1416</name>
    <dbReference type="NCBI Taxonomy" id="1193059"/>
    <lineage>
        <taxon>Bacteria</taxon>
        <taxon>Pseudomonadati</taxon>
        <taxon>Spirochaetota</taxon>
        <taxon>Spirochaetia</taxon>
        <taxon>Leptospirales</taxon>
        <taxon>Leptospiraceae</taxon>
        <taxon>Leptospira</taxon>
    </lineage>
</organism>
<dbReference type="PROSITE" id="PS51450">
    <property type="entry name" value="LRR"/>
    <property type="match status" value="2"/>
</dbReference>
<name>M6VS41_9LEPT</name>
<dbReference type="SUPFAM" id="SSF52075">
    <property type="entry name" value="Outer arm dynein light chain 1"/>
    <property type="match status" value="1"/>
</dbReference>
<reference evidence="3 4" key="1">
    <citation type="submission" date="2013-01" db="EMBL/GenBank/DDBJ databases">
        <authorList>
            <person name="Harkins D.M."/>
            <person name="Durkin A.S."/>
            <person name="Brinkac L.M."/>
            <person name="Haft D.H."/>
            <person name="Selengut J.D."/>
            <person name="Sanka R."/>
            <person name="DePew J."/>
            <person name="Purushe J."/>
            <person name="Matthias M.A."/>
            <person name="Vinetz J.M."/>
            <person name="Sutton G.G."/>
            <person name="Nierman W.C."/>
            <person name="Fouts D.E."/>
        </authorList>
    </citation>
    <scope>NUCLEOTIDE SEQUENCE [LARGE SCALE GENOMIC DNA]</scope>
    <source>
        <strain evidence="3 4">CBC1416</strain>
    </source>
</reference>